<keyword evidence="2 5" id="KW-0812">Transmembrane</keyword>
<accession>A0A917AUB6</accession>
<feature type="transmembrane region" description="Helical" evidence="5">
    <location>
        <begin position="114"/>
        <end position="137"/>
    </location>
</feature>
<keyword evidence="4 5" id="KW-0472">Membrane</keyword>
<sequence length="175" mass="19468">MLDFIILALLFVGFLRGIKRGFVMQTIRLLSSIAAFIVAYIYAGDLGAKLHLWIPFPAIGDQSFLTEFLRDVSVETAYYYVIAFFIIFIGTKIVLFIVGSMLDFVASIPVLKQINSIAGGALGLVETYLLLFVLLIIGSKLPIESIQHSMQNSYLSEIIVEQTPILSKSIKNLWA</sequence>
<evidence type="ECO:0000256" key="2">
    <source>
        <dbReference type="ARBA" id="ARBA00022692"/>
    </source>
</evidence>
<evidence type="ECO:0000256" key="1">
    <source>
        <dbReference type="ARBA" id="ARBA00004141"/>
    </source>
</evidence>
<dbReference type="PANTHER" id="PTHR37306:SF1">
    <property type="entry name" value="COLICIN V PRODUCTION PROTEIN"/>
    <property type="match status" value="1"/>
</dbReference>
<comment type="subcellular location">
    <subcellularLocation>
        <location evidence="1">Membrane</location>
        <topology evidence="1">Multi-pass membrane protein</topology>
    </subcellularLocation>
</comment>
<dbReference type="GO" id="GO:0009403">
    <property type="term" value="P:toxin biosynthetic process"/>
    <property type="evidence" value="ECO:0007669"/>
    <property type="project" value="InterPro"/>
</dbReference>
<dbReference type="GO" id="GO:0016020">
    <property type="term" value="C:membrane"/>
    <property type="evidence" value="ECO:0007669"/>
    <property type="project" value="UniProtKB-SubCell"/>
</dbReference>
<evidence type="ECO:0000313" key="6">
    <source>
        <dbReference type="EMBL" id="GGE76545.1"/>
    </source>
</evidence>
<feature type="transmembrane region" description="Helical" evidence="5">
    <location>
        <begin position="27"/>
        <end position="43"/>
    </location>
</feature>
<gene>
    <name evidence="6" type="ORF">GCM10007140_27840</name>
</gene>
<reference evidence="6" key="1">
    <citation type="journal article" date="2014" name="Int. J. Syst. Evol. Microbiol.">
        <title>Complete genome sequence of Corynebacterium casei LMG S-19264T (=DSM 44701T), isolated from a smear-ripened cheese.</title>
        <authorList>
            <consortium name="US DOE Joint Genome Institute (JGI-PGF)"/>
            <person name="Walter F."/>
            <person name="Albersmeier A."/>
            <person name="Kalinowski J."/>
            <person name="Ruckert C."/>
        </authorList>
    </citation>
    <scope>NUCLEOTIDE SEQUENCE</scope>
    <source>
        <strain evidence="6">CGMCC 1.12698</strain>
    </source>
</reference>
<evidence type="ECO:0000313" key="7">
    <source>
        <dbReference type="Proteomes" id="UP000605259"/>
    </source>
</evidence>
<proteinExistence type="predicted"/>
<organism evidence="6 7">
    <name type="scientific">Priestia taiwanensis</name>
    <dbReference type="NCBI Taxonomy" id="1347902"/>
    <lineage>
        <taxon>Bacteria</taxon>
        <taxon>Bacillati</taxon>
        <taxon>Bacillota</taxon>
        <taxon>Bacilli</taxon>
        <taxon>Bacillales</taxon>
        <taxon>Bacillaceae</taxon>
        <taxon>Priestia</taxon>
    </lineage>
</organism>
<dbReference type="Proteomes" id="UP000605259">
    <property type="component" value="Unassembled WGS sequence"/>
</dbReference>
<dbReference type="Pfam" id="PF02674">
    <property type="entry name" value="Colicin_V"/>
    <property type="match status" value="1"/>
</dbReference>
<keyword evidence="7" id="KW-1185">Reference proteome</keyword>
<dbReference type="InterPro" id="IPR003825">
    <property type="entry name" value="Colicin-V_CvpA"/>
</dbReference>
<dbReference type="AlphaFoldDB" id="A0A917AUB6"/>
<evidence type="ECO:0000256" key="4">
    <source>
        <dbReference type="ARBA" id="ARBA00023136"/>
    </source>
</evidence>
<protein>
    <submittedName>
        <fullName evidence="6">Membrane protein</fullName>
    </submittedName>
</protein>
<evidence type="ECO:0000256" key="3">
    <source>
        <dbReference type="ARBA" id="ARBA00022989"/>
    </source>
</evidence>
<comment type="caution">
    <text evidence="6">The sequence shown here is derived from an EMBL/GenBank/DDBJ whole genome shotgun (WGS) entry which is preliminary data.</text>
</comment>
<dbReference type="EMBL" id="BMFK01000002">
    <property type="protein sequence ID" value="GGE76545.1"/>
    <property type="molecule type" value="Genomic_DNA"/>
</dbReference>
<dbReference type="PANTHER" id="PTHR37306">
    <property type="entry name" value="COLICIN V PRODUCTION PROTEIN"/>
    <property type="match status" value="1"/>
</dbReference>
<evidence type="ECO:0000256" key="5">
    <source>
        <dbReference type="SAM" id="Phobius"/>
    </source>
</evidence>
<dbReference type="RefSeq" id="WP_188389085.1">
    <property type="nucleotide sequence ID" value="NZ_BMFK01000002.1"/>
</dbReference>
<reference evidence="6" key="2">
    <citation type="submission" date="2020-09" db="EMBL/GenBank/DDBJ databases">
        <authorList>
            <person name="Sun Q."/>
            <person name="Zhou Y."/>
        </authorList>
    </citation>
    <scope>NUCLEOTIDE SEQUENCE</scope>
    <source>
        <strain evidence="6">CGMCC 1.12698</strain>
    </source>
</reference>
<name>A0A917AUB6_9BACI</name>
<keyword evidence="3 5" id="KW-1133">Transmembrane helix</keyword>
<feature type="transmembrane region" description="Helical" evidence="5">
    <location>
        <begin position="77"/>
        <end position="102"/>
    </location>
</feature>